<comment type="caution">
    <text evidence="2">The sequence shown here is derived from an EMBL/GenBank/DDBJ whole genome shotgun (WGS) entry which is preliminary data.</text>
</comment>
<sequence length="73" mass="7985">MSRLNAARERLDKAVSRLEKALEGLDESGGDGSAVTGELSEMRRDYAKLSKAADQVEQRLDKAIGQLKLVLEP</sequence>
<evidence type="ECO:0000256" key="1">
    <source>
        <dbReference type="SAM" id="Coils"/>
    </source>
</evidence>
<keyword evidence="3" id="KW-1185">Reference proteome</keyword>
<proteinExistence type="predicted"/>
<organism evidence="2 3">
    <name type="scientific">Thalassobaculum litoreum DSM 18839</name>
    <dbReference type="NCBI Taxonomy" id="1123362"/>
    <lineage>
        <taxon>Bacteria</taxon>
        <taxon>Pseudomonadati</taxon>
        <taxon>Pseudomonadota</taxon>
        <taxon>Alphaproteobacteria</taxon>
        <taxon>Rhodospirillales</taxon>
        <taxon>Thalassobaculaceae</taxon>
        <taxon>Thalassobaculum</taxon>
    </lineage>
</organism>
<protein>
    <submittedName>
        <fullName evidence="2">Uncharacterized protein</fullName>
    </submittedName>
</protein>
<reference evidence="2 3" key="1">
    <citation type="submission" date="2016-10" db="EMBL/GenBank/DDBJ databases">
        <authorList>
            <person name="Varghese N."/>
            <person name="Submissions S."/>
        </authorList>
    </citation>
    <scope>NUCLEOTIDE SEQUENCE [LARGE SCALE GENOMIC DNA]</scope>
    <source>
        <strain evidence="2 3">DSM 18839</strain>
    </source>
</reference>
<dbReference type="AlphaFoldDB" id="A0A8G2BEU9"/>
<dbReference type="OrthoDB" id="8450215at2"/>
<dbReference type="EMBL" id="FNBW01000002">
    <property type="protein sequence ID" value="SDF24465.1"/>
    <property type="molecule type" value="Genomic_DNA"/>
</dbReference>
<dbReference type="Proteomes" id="UP000198615">
    <property type="component" value="Unassembled WGS sequence"/>
</dbReference>
<evidence type="ECO:0000313" key="2">
    <source>
        <dbReference type="EMBL" id="SDF24465.1"/>
    </source>
</evidence>
<gene>
    <name evidence="2" type="ORF">SAMN05660686_00718</name>
</gene>
<feature type="coiled-coil region" evidence="1">
    <location>
        <begin position="1"/>
        <end position="66"/>
    </location>
</feature>
<keyword evidence="1" id="KW-0175">Coiled coil</keyword>
<dbReference type="Gene3D" id="1.20.5.340">
    <property type="match status" value="1"/>
</dbReference>
<evidence type="ECO:0000313" key="3">
    <source>
        <dbReference type="Proteomes" id="UP000198615"/>
    </source>
</evidence>
<name>A0A8G2BEU9_9PROT</name>
<dbReference type="RefSeq" id="WP_093148226.1">
    <property type="nucleotide sequence ID" value="NZ_FNBW01000002.1"/>
</dbReference>
<accession>A0A8G2BEU9</accession>